<protein>
    <submittedName>
        <fullName evidence="1">Uncharacterized protein</fullName>
    </submittedName>
</protein>
<name>A0A8B8UTC5_SACPA</name>
<sequence>MSNDSANLLMNWEELTPGNCYISYTTNPMLGDYVLNVSAINGCTEELVATHLVPTLENATQWVHEMGEYWDSLTFADENGTSLPEYYYFFQENEEQ</sequence>
<dbReference type="GeneID" id="54631346"/>
<dbReference type="VEuPathDB" id="FungiDB:SPAR_I01420"/>
<dbReference type="RefSeq" id="XP_033767027.1">
    <property type="nucleotide sequence ID" value="XM_033911136.1"/>
</dbReference>
<dbReference type="KEGG" id="spao:SPAR_I01420"/>
<reference evidence="1" key="3">
    <citation type="submission" date="2025-07" db="EMBL/GenBank/DDBJ databases">
        <authorList>
            <consortium name="NCBI Genome Project"/>
        </authorList>
    </citation>
    <scope>NUCLEOTIDE SEQUENCE</scope>
    <source>
        <strain evidence="1">CBS432</strain>
    </source>
</reference>
<proteinExistence type="predicted"/>
<dbReference type="AlphaFoldDB" id="A0A8B8UTC5"/>
<reference evidence="1" key="4">
    <citation type="submission" date="2025-08" db="UniProtKB">
        <authorList>
            <consortium name="RefSeq"/>
        </authorList>
    </citation>
    <scope>IDENTIFICATION</scope>
    <source>
        <strain evidence="1">CBS432</strain>
    </source>
</reference>
<organism evidence="1">
    <name type="scientific">Saccharomyces paradoxus</name>
    <name type="common">Yeast</name>
    <name type="synonym">Saccharomyces douglasii</name>
    <dbReference type="NCBI Taxonomy" id="27291"/>
    <lineage>
        <taxon>Eukaryota</taxon>
        <taxon>Fungi</taxon>
        <taxon>Dikarya</taxon>
        <taxon>Ascomycota</taxon>
        <taxon>Saccharomycotina</taxon>
        <taxon>Saccharomycetes</taxon>
        <taxon>Saccharomycetales</taxon>
        <taxon>Saccharomycetaceae</taxon>
        <taxon>Saccharomyces</taxon>
    </lineage>
</organism>
<reference evidence="1" key="2">
    <citation type="submission" date="2020-01" db="EMBL/GenBank/DDBJ databases">
        <title>Population-level Yeast Reference Genomes.</title>
        <authorList>
            <person name="Yue J.-X."/>
        </authorList>
    </citation>
    <scope>NUCLEOTIDE SEQUENCE</scope>
    <source>
        <strain evidence="1">CBS432</strain>
    </source>
</reference>
<accession>A0A8B8UTC5</accession>
<evidence type="ECO:0000313" key="1">
    <source>
        <dbReference type="RefSeq" id="XP_033767027.1"/>
    </source>
</evidence>
<dbReference type="OrthoDB" id="4037836at2759"/>
<reference evidence="1" key="1">
    <citation type="journal article" date="2017" name="Nat. Genet.">
        <title>Contrasting evolutionary genome dynamics between domesticated and wild yeasts.</title>
        <authorList>
            <person name="Yue J.X."/>
            <person name="Li J."/>
            <person name="Aigrain L."/>
            <person name="Hallin J."/>
            <person name="Persson K."/>
            <person name="Oliver K."/>
            <person name="Bergstrom A."/>
            <person name="Coupland P."/>
            <person name="Warringer J."/>
            <person name="Lagomarsino M.C."/>
            <person name="Fischer G."/>
            <person name="Durbin R."/>
            <person name="Liti G."/>
        </authorList>
    </citation>
    <scope>NUCLEOTIDE SEQUENCE</scope>
    <source>
        <strain evidence="1">CBS432</strain>
    </source>
</reference>
<gene>
    <name evidence="1" type="ORF">SPAR_I01420</name>
</gene>